<feature type="transmembrane region" description="Helical" evidence="1">
    <location>
        <begin position="68"/>
        <end position="86"/>
    </location>
</feature>
<dbReference type="Proteomes" id="UP000235897">
    <property type="component" value="Unassembled WGS sequence"/>
</dbReference>
<dbReference type="RefSeq" id="WP_031311371.1">
    <property type="nucleotide sequence ID" value="NZ_JAETZY010000003.1"/>
</dbReference>
<dbReference type="EMBL" id="POUW01000003">
    <property type="protein sequence ID" value="PNG06157.1"/>
    <property type="molecule type" value="Genomic_DNA"/>
</dbReference>
<organism evidence="2 3">
    <name type="scientific">Stutzerimonas stutzeri</name>
    <name type="common">Pseudomonas stutzeri</name>
    <dbReference type="NCBI Taxonomy" id="316"/>
    <lineage>
        <taxon>Bacteria</taxon>
        <taxon>Pseudomonadati</taxon>
        <taxon>Pseudomonadota</taxon>
        <taxon>Gammaproteobacteria</taxon>
        <taxon>Pseudomonadales</taxon>
        <taxon>Pseudomonadaceae</taxon>
        <taxon>Stutzerimonas</taxon>
    </lineage>
</organism>
<keyword evidence="1" id="KW-0472">Membrane</keyword>
<gene>
    <name evidence="2" type="ORF">CXL00_10090</name>
</gene>
<keyword evidence="1" id="KW-0812">Transmembrane</keyword>
<name>A0A2N8SUL9_STUST</name>
<evidence type="ECO:0000256" key="1">
    <source>
        <dbReference type="SAM" id="Phobius"/>
    </source>
</evidence>
<keyword evidence="1" id="KW-1133">Transmembrane helix</keyword>
<sequence>MSQATKARGFAYWALKVFAVIVALFGLALAVGGVWLITLGGSWYYLIAGAGMLVSGVLLFMQRISGIWLYWVVFIGTLIWALWEVGLDPWALVPRLAALAVIAVLTLAFIPVLRRPALREAHP</sequence>
<dbReference type="AlphaFoldDB" id="A0A2N8SUL9"/>
<dbReference type="OrthoDB" id="7027411at2"/>
<proteinExistence type="predicted"/>
<protein>
    <submittedName>
        <fullName evidence="2">Glucose dehydrogenase</fullName>
    </submittedName>
</protein>
<accession>A0A2N8SUL9</accession>
<feature type="transmembrane region" description="Helical" evidence="1">
    <location>
        <begin position="12"/>
        <end position="37"/>
    </location>
</feature>
<comment type="caution">
    <text evidence="2">The sequence shown here is derived from an EMBL/GenBank/DDBJ whole genome shotgun (WGS) entry which is preliminary data.</text>
</comment>
<reference evidence="2 3" key="1">
    <citation type="submission" date="2018-01" db="EMBL/GenBank/DDBJ databases">
        <title>Denitrification phenotypes of diverse strains of Pseudomonas stutzeri.</title>
        <authorList>
            <person name="Milligan D.A."/>
            <person name="Bergaust L."/>
            <person name="Bakken L.R."/>
            <person name="Frostegard A."/>
        </authorList>
    </citation>
    <scope>NUCLEOTIDE SEQUENCE [LARGE SCALE GENOMIC DNA]</scope>
    <source>
        <strain evidence="2 3">28a3</strain>
    </source>
</reference>
<feature type="transmembrane region" description="Helical" evidence="1">
    <location>
        <begin position="43"/>
        <end position="61"/>
    </location>
</feature>
<evidence type="ECO:0000313" key="2">
    <source>
        <dbReference type="EMBL" id="PNG06157.1"/>
    </source>
</evidence>
<evidence type="ECO:0000313" key="3">
    <source>
        <dbReference type="Proteomes" id="UP000235897"/>
    </source>
</evidence>
<feature type="transmembrane region" description="Helical" evidence="1">
    <location>
        <begin position="92"/>
        <end position="113"/>
    </location>
</feature>